<evidence type="ECO:0000256" key="4">
    <source>
        <dbReference type="ARBA" id="ARBA00022989"/>
    </source>
</evidence>
<name>A0A1W6Z3M4_9BORD</name>
<dbReference type="OrthoDB" id="3460090at2"/>
<accession>A0A1W6Z3M4</accession>
<dbReference type="Proteomes" id="UP000194139">
    <property type="component" value="Chromosome"/>
</dbReference>
<feature type="transmembrane region" description="Helical" evidence="7">
    <location>
        <begin position="208"/>
        <end position="226"/>
    </location>
</feature>
<dbReference type="GO" id="GO:0005886">
    <property type="term" value="C:plasma membrane"/>
    <property type="evidence" value="ECO:0007669"/>
    <property type="project" value="UniProtKB-SubCell"/>
</dbReference>
<keyword evidence="2" id="KW-1003">Cell membrane</keyword>
<dbReference type="EMBL" id="CP021109">
    <property type="protein sequence ID" value="ARP87987.1"/>
    <property type="molecule type" value="Genomic_DNA"/>
</dbReference>
<gene>
    <name evidence="8" type="ORF">CAL13_18540</name>
</gene>
<feature type="transmembrane region" description="Helical" evidence="7">
    <location>
        <begin position="159"/>
        <end position="178"/>
    </location>
</feature>
<evidence type="ECO:0000256" key="2">
    <source>
        <dbReference type="ARBA" id="ARBA00022475"/>
    </source>
</evidence>
<comment type="subcellular location">
    <subcellularLocation>
        <location evidence="1">Cell membrane</location>
        <topology evidence="1">Multi-pass membrane protein</topology>
    </subcellularLocation>
</comment>
<evidence type="ECO:0000256" key="6">
    <source>
        <dbReference type="SAM" id="MobiDB-lite"/>
    </source>
</evidence>
<dbReference type="InterPro" id="IPR001851">
    <property type="entry name" value="ABC_transp_permease"/>
</dbReference>
<organism evidence="8 9">
    <name type="scientific">Bordetella genomosp. 9</name>
    <dbReference type="NCBI Taxonomy" id="1416803"/>
    <lineage>
        <taxon>Bacteria</taxon>
        <taxon>Pseudomonadati</taxon>
        <taxon>Pseudomonadota</taxon>
        <taxon>Betaproteobacteria</taxon>
        <taxon>Burkholderiales</taxon>
        <taxon>Alcaligenaceae</taxon>
        <taxon>Bordetella</taxon>
    </lineage>
</organism>
<feature type="compositionally biased region" description="Low complexity" evidence="6">
    <location>
        <begin position="320"/>
        <end position="330"/>
    </location>
</feature>
<protein>
    <submittedName>
        <fullName evidence="8">Branched-chain amino acid ABC transporter permease</fullName>
    </submittedName>
</protein>
<dbReference type="PANTHER" id="PTHR30482">
    <property type="entry name" value="HIGH-AFFINITY BRANCHED-CHAIN AMINO ACID TRANSPORT SYSTEM PERMEASE"/>
    <property type="match status" value="1"/>
</dbReference>
<keyword evidence="5 7" id="KW-0472">Membrane</keyword>
<keyword evidence="9" id="KW-1185">Reference proteome</keyword>
<dbReference type="InterPro" id="IPR043428">
    <property type="entry name" value="LivM-like"/>
</dbReference>
<feature type="transmembrane region" description="Helical" evidence="7">
    <location>
        <begin position="37"/>
        <end position="64"/>
    </location>
</feature>
<dbReference type="Pfam" id="PF02653">
    <property type="entry name" value="BPD_transp_2"/>
    <property type="match status" value="1"/>
</dbReference>
<dbReference type="GO" id="GO:0015658">
    <property type="term" value="F:branched-chain amino acid transmembrane transporter activity"/>
    <property type="evidence" value="ECO:0007669"/>
    <property type="project" value="InterPro"/>
</dbReference>
<dbReference type="RefSeq" id="WP_086058690.1">
    <property type="nucleotide sequence ID" value="NZ_CP021109.1"/>
</dbReference>
<keyword evidence="4 7" id="KW-1133">Transmembrane helix</keyword>
<feature type="region of interest" description="Disordered" evidence="6">
    <location>
        <begin position="313"/>
        <end position="349"/>
    </location>
</feature>
<feature type="transmembrane region" description="Helical" evidence="7">
    <location>
        <begin position="246"/>
        <end position="268"/>
    </location>
</feature>
<evidence type="ECO:0000256" key="1">
    <source>
        <dbReference type="ARBA" id="ARBA00004651"/>
    </source>
</evidence>
<dbReference type="CDD" id="cd06581">
    <property type="entry name" value="TM_PBP1_LivM_like"/>
    <property type="match status" value="1"/>
</dbReference>
<proteinExistence type="predicted"/>
<reference evidence="8 9" key="1">
    <citation type="submission" date="2017-05" db="EMBL/GenBank/DDBJ databases">
        <title>Complete and WGS of Bordetella genogroups.</title>
        <authorList>
            <person name="Spilker T."/>
            <person name="LiPuma J."/>
        </authorList>
    </citation>
    <scope>NUCLEOTIDE SEQUENCE [LARGE SCALE GENOMIC DNA]</scope>
    <source>
        <strain evidence="8 9">AU17164</strain>
    </source>
</reference>
<feature type="transmembrane region" description="Helical" evidence="7">
    <location>
        <begin position="84"/>
        <end position="104"/>
    </location>
</feature>
<dbReference type="AlphaFoldDB" id="A0A1W6Z3M4"/>
<evidence type="ECO:0000313" key="9">
    <source>
        <dbReference type="Proteomes" id="UP000194139"/>
    </source>
</evidence>
<dbReference type="PANTHER" id="PTHR30482:SF17">
    <property type="entry name" value="ABC TRANSPORTER ATP-BINDING PROTEIN"/>
    <property type="match status" value="1"/>
</dbReference>
<sequence length="349" mass="36610">MRRTTMWAWLGVAALAAFPLVAPMLDLDFYISFVRRVLIFALAAAGLNLVLGYGGMVALGHAAFFGAGAYTAAILNASGVQSALAAWPAAIAVAALLAWATGAISLRTRGVYFIMITLAFAQMLYYVVISLRQYGGEDGLNLTAPASLPGVDLGADVPFYYVVLLLFIVITLLFNRLADARFGAALQGVRENESRMGALGYPVYRLKLTAYVLGAGVAGLAGALLANHNLFVSPNLLHWTQSANLLIMVLVGGMGLRYGGVAGAAVMLSLEEALRQWTEYWHLPLGLLLLVVVFAAPRGFAGLLAPLFAPSRRNASTRGDASAPPAAATRADARASDVPAAGEGQGGRP</sequence>
<feature type="transmembrane region" description="Helical" evidence="7">
    <location>
        <begin position="111"/>
        <end position="129"/>
    </location>
</feature>
<keyword evidence="3 7" id="KW-0812">Transmembrane</keyword>
<feature type="transmembrane region" description="Helical" evidence="7">
    <location>
        <begin position="280"/>
        <end position="308"/>
    </location>
</feature>
<evidence type="ECO:0000313" key="8">
    <source>
        <dbReference type="EMBL" id="ARP87987.1"/>
    </source>
</evidence>
<evidence type="ECO:0000256" key="5">
    <source>
        <dbReference type="ARBA" id="ARBA00023136"/>
    </source>
</evidence>
<feature type="transmembrane region" description="Helical" evidence="7">
    <location>
        <begin position="6"/>
        <end position="25"/>
    </location>
</feature>
<evidence type="ECO:0000256" key="3">
    <source>
        <dbReference type="ARBA" id="ARBA00022692"/>
    </source>
</evidence>
<evidence type="ECO:0000256" key="7">
    <source>
        <dbReference type="SAM" id="Phobius"/>
    </source>
</evidence>